<feature type="compositionally biased region" description="Polar residues" evidence="1">
    <location>
        <begin position="162"/>
        <end position="172"/>
    </location>
</feature>
<comment type="caution">
    <text evidence="2">The sequence shown here is derived from an EMBL/GenBank/DDBJ whole genome shotgun (WGS) entry which is preliminary data.</text>
</comment>
<accession>R4XAY9</accession>
<dbReference type="AlphaFoldDB" id="R4XAY9"/>
<dbReference type="Proteomes" id="UP000013776">
    <property type="component" value="Unassembled WGS sequence"/>
</dbReference>
<evidence type="ECO:0000313" key="2">
    <source>
        <dbReference type="EMBL" id="CCG83034.1"/>
    </source>
</evidence>
<feature type="region of interest" description="Disordered" evidence="1">
    <location>
        <begin position="1"/>
        <end position="91"/>
    </location>
</feature>
<feature type="region of interest" description="Disordered" evidence="1">
    <location>
        <begin position="147"/>
        <end position="207"/>
    </location>
</feature>
<dbReference type="EMBL" id="CAHR02000118">
    <property type="protein sequence ID" value="CCG83034.1"/>
    <property type="molecule type" value="Genomic_DNA"/>
</dbReference>
<feature type="compositionally biased region" description="Polar residues" evidence="1">
    <location>
        <begin position="76"/>
        <end position="91"/>
    </location>
</feature>
<sequence>MDRLAPPLAHDFNDERRGSWTGDFEPSRRTSFANSFLETPPGPARGTKKFSLGHMHSVSLDEEPDLMGTPPISPMYSRNAQGPSSYFDTPTRSVSRKAVAKTAEQEASIFSNLLNKAFETVSKSGEAMDLHGRQVVDLSDSRRAAKGKARAISYDEDDEPPSSGQNRTLRTTSELDDYARASTESQIAPSARFQPEPKSAQEAASLSERDFYATHPFEAGLVNTLEAAEQKVTEWWSWLTSDTTSETTLHKPAA</sequence>
<protein>
    <submittedName>
        <fullName evidence="2">Uncharacterized protein</fullName>
    </submittedName>
</protein>
<evidence type="ECO:0000313" key="3">
    <source>
        <dbReference type="Proteomes" id="UP000013776"/>
    </source>
</evidence>
<dbReference type="VEuPathDB" id="FungiDB:TAPDE_003179"/>
<organism evidence="2 3">
    <name type="scientific">Taphrina deformans (strain PYCC 5710 / ATCC 11124 / CBS 356.35 / IMI 108563 / JCM 9778 / NBRC 8474)</name>
    <name type="common">Peach leaf curl fungus</name>
    <name type="synonym">Lalaria deformans</name>
    <dbReference type="NCBI Taxonomy" id="1097556"/>
    <lineage>
        <taxon>Eukaryota</taxon>
        <taxon>Fungi</taxon>
        <taxon>Dikarya</taxon>
        <taxon>Ascomycota</taxon>
        <taxon>Taphrinomycotina</taxon>
        <taxon>Taphrinomycetes</taxon>
        <taxon>Taphrinales</taxon>
        <taxon>Taphrinaceae</taxon>
        <taxon>Taphrina</taxon>
    </lineage>
</organism>
<name>R4XAY9_TAPDE</name>
<keyword evidence="3" id="KW-1185">Reference proteome</keyword>
<gene>
    <name evidence="2" type="ORF">TAPDE_003179</name>
</gene>
<evidence type="ECO:0000256" key="1">
    <source>
        <dbReference type="SAM" id="MobiDB-lite"/>
    </source>
</evidence>
<reference evidence="2 3" key="1">
    <citation type="journal article" date="2013" name="MBio">
        <title>Genome sequencing of the plant pathogen Taphrina deformans, the causal agent of peach leaf curl.</title>
        <authorList>
            <person name="Cisse O.H."/>
            <person name="Almeida J.M.G.C.F."/>
            <person name="Fonseca A."/>
            <person name="Kumar A.A."/>
            <person name="Salojaervi J."/>
            <person name="Overmyer K."/>
            <person name="Hauser P.M."/>
            <person name="Pagni M."/>
        </authorList>
    </citation>
    <scope>NUCLEOTIDE SEQUENCE [LARGE SCALE GENOMIC DNA]</scope>
    <source>
        <strain evidence="3">PYCC 5710 / ATCC 11124 / CBS 356.35 / IMI 108563 / JCM 9778 / NBRC 8474</strain>
    </source>
</reference>
<proteinExistence type="predicted"/>